<dbReference type="EMBL" id="QOWE01000017">
    <property type="protein sequence ID" value="RCR67702.1"/>
    <property type="molecule type" value="Genomic_DNA"/>
</dbReference>
<dbReference type="Pfam" id="PF00196">
    <property type="entry name" value="GerE"/>
    <property type="match status" value="1"/>
</dbReference>
<dbReference type="InterPro" id="IPR001789">
    <property type="entry name" value="Sig_transdc_resp-reg_receiver"/>
</dbReference>
<sequence length="209" mass="23945">MHKLVVVDGHSIVRSGIRLLLKDYYGTIQIDEAQNGGVAFRKIMDTDYDLVIMELNLPNTDTFSFLENLRKMVPELPILLFTTVTKYAFLKRYLQMGVKGYLSKEAGDPEILTAVRSILAGRKYMDSSLLDQTQEDRHQADELDPFQLLSNREFEIAQHLFKGTSVSTIADYLNIHTSTVGTHKARIYDKLRVDNVIMLKDLAELYRLI</sequence>
<dbReference type="Proteomes" id="UP000253383">
    <property type="component" value="Unassembled WGS sequence"/>
</dbReference>
<dbReference type="AlphaFoldDB" id="A0A368JJK1"/>
<dbReference type="Pfam" id="PF00072">
    <property type="entry name" value="Response_reg"/>
    <property type="match status" value="1"/>
</dbReference>
<evidence type="ECO:0000256" key="1">
    <source>
        <dbReference type="ARBA" id="ARBA00022553"/>
    </source>
</evidence>
<dbReference type="GO" id="GO:0000160">
    <property type="term" value="P:phosphorelay signal transduction system"/>
    <property type="evidence" value="ECO:0007669"/>
    <property type="project" value="InterPro"/>
</dbReference>
<dbReference type="SMART" id="SM00448">
    <property type="entry name" value="REC"/>
    <property type="match status" value="1"/>
</dbReference>
<gene>
    <name evidence="6" type="ORF">DUE52_20070</name>
</gene>
<comment type="caution">
    <text evidence="3">Lacks conserved residue(s) required for the propagation of feature annotation.</text>
</comment>
<feature type="domain" description="Response regulatory" evidence="5">
    <location>
        <begin position="3"/>
        <end position="119"/>
    </location>
</feature>
<dbReference type="PRINTS" id="PR00038">
    <property type="entry name" value="HTHLUXR"/>
</dbReference>
<dbReference type="OrthoDB" id="1013073at2"/>
<dbReference type="SUPFAM" id="SSF46894">
    <property type="entry name" value="C-terminal effector domain of the bipartite response regulators"/>
    <property type="match status" value="1"/>
</dbReference>
<dbReference type="PROSITE" id="PS50043">
    <property type="entry name" value="HTH_LUXR_2"/>
    <property type="match status" value="1"/>
</dbReference>
<keyword evidence="1" id="KW-0597">Phosphoprotein</keyword>
<dbReference type="CDD" id="cd06170">
    <property type="entry name" value="LuxR_C_like"/>
    <property type="match status" value="1"/>
</dbReference>
<comment type="caution">
    <text evidence="6">The sequence shown here is derived from an EMBL/GenBank/DDBJ whole genome shotgun (WGS) entry which is preliminary data.</text>
</comment>
<dbReference type="PROSITE" id="PS00622">
    <property type="entry name" value="HTH_LUXR_1"/>
    <property type="match status" value="1"/>
</dbReference>
<evidence type="ECO:0000313" key="6">
    <source>
        <dbReference type="EMBL" id="RCR67702.1"/>
    </source>
</evidence>
<dbReference type="InterPro" id="IPR016032">
    <property type="entry name" value="Sig_transdc_resp-reg_C-effctor"/>
</dbReference>
<dbReference type="PANTHER" id="PTHR45566">
    <property type="entry name" value="HTH-TYPE TRANSCRIPTIONAL REGULATOR YHJB-RELATED"/>
    <property type="match status" value="1"/>
</dbReference>
<reference evidence="6 7" key="1">
    <citation type="submission" date="2018-07" db="EMBL/GenBank/DDBJ databases">
        <title>Genome analysis of Larkinella rosea.</title>
        <authorList>
            <person name="Zhou Z."/>
            <person name="Wang G."/>
        </authorList>
    </citation>
    <scope>NUCLEOTIDE SEQUENCE [LARGE SCALE GENOMIC DNA]</scope>
    <source>
        <strain evidence="7">zzj9</strain>
    </source>
</reference>
<dbReference type="RefSeq" id="WP_114407833.1">
    <property type="nucleotide sequence ID" value="NZ_QOWE01000017.1"/>
</dbReference>
<keyword evidence="7" id="KW-1185">Reference proteome</keyword>
<dbReference type="SUPFAM" id="SSF52172">
    <property type="entry name" value="CheY-like"/>
    <property type="match status" value="1"/>
</dbReference>
<proteinExistence type="predicted"/>
<dbReference type="InterPro" id="IPR058245">
    <property type="entry name" value="NreC/VraR/RcsB-like_REC"/>
</dbReference>
<dbReference type="CDD" id="cd17535">
    <property type="entry name" value="REC_NarL-like"/>
    <property type="match status" value="1"/>
</dbReference>
<dbReference type="GO" id="GO:0003677">
    <property type="term" value="F:DNA binding"/>
    <property type="evidence" value="ECO:0007669"/>
    <property type="project" value="UniProtKB-KW"/>
</dbReference>
<protein>
    <submittedName>
        <fullName evidence="6">DNA-binding response regulator</fullName>
    </submittedName>
</protein>
<organism evidence="6 7">
    <name type="scientific">Larkinella punicea</name>
    <dbReference type="NCBI Taxonomy" id="2315727"/>
    <lineage>
        <taxon>Bacteria</taxon>
        <taxon>Pseudomonadati</taxon>
        <taxon>Bacteroidota</taxon>
        <taxon>Cytophagia</taxon>
        <taxon>Cytophagales</taxon>
        <taxon>Spirosomataceae</taxon>
        <taxon>Larkinella</taxon>
    </lineage>
</organism>
<keyword evidence="2 6" id="KW-0238">DNA-binding</keyword>
<dbReference type="InterPro" id="IPR000792">
    <property type="entry name" value="Tscrpt_reg_LuxR_C"/>
</dbReference>
<name>A0A368JJK1_9BACT</name>
<evidence type="ECO:0000256" key="3">
    <source>
        <dbReference type="PROSITE-ProRule" id="PRU00169"/>
    </source>
</evidence>
<dbReference type="GO" id="GO:0006355">
    <property type="term" value="P:regulation of DNA-templated transcription"/>
    <property type="evidence" value="ECO:0007669"/>
    <property type="project" value="InterPro"/>
</dbReference>
<dbReference type="Gene3D" id="3.40.50.2300">
    <property type="match status" value="1"/>
</dbReference>
<dbReference type="PANTHER" id="PTHR45566:SF2">
    <property type="entry name" value="NARL SUBFAMILY"/>
    <property type="match status" value="1"/>
</dbReference>
<accession>A0A368JJK1</accession>
<dbReference type="SMART" id="SM00421">
    <property type="entry name" value="HTH_LUXR"/>
    <property type="match status" value="1"/>
</dbReference>
<evidence type="ECO:0000313" key="7">
    <source>
        <dbReference type="Proteomes" id="UP000253383"/>
    </source>
</evidence>
<evidence type="ECO:0000259" key="4">
    <source>
        <dbReference type="PROSITE" id="PS50043"/>
    </source>
</evidence>
<feature type="domain" description="HTH luxR-type" evidence="4">
    <location>
        <begin position="142"/>
        <end position="207"/>
    </location>
</feature>
<dbReference type="InterPro" id="IPR051015">
    <property type="entry name" value="EvgA-like"/>
</dbReference>
<dbReference type="InterPro" id="IPR011006">
    <property type="entry name" value="CheY-like_superfamily"/>
</dbReference>
<evidence type="ECO:0000259" key="5">
    <source>
        <dbReference type="PROSITE" id="PS50110"/>
    </source>
</evidence>
<dbReference type="PROSITE" id="PS50110">
    <property type="entry name" value="RESPONSE_REGULATORY"/>
    <property type="match status" value="1"/>
</dbReference>
<evidence type="ECO:0000256" key="2">
    <source>
        <dbReference type="ARBA" id="ARBA00023125"/>
    </source>
</evidence>